<dbReference type="OrthoDB" id="167150at2759"/>
<dbReference type="EMBL" id="SHOA02000013">
    <property type="protein sequence ID" value="TDH65624.1"/>
    <property type="molecule type" value="Genomic_DNA"/>
</dbReference>
<dbReference type="GeneID" id="94348884"/>
<evidence type="ECO:0000313" key="1">
    <source>
        <dbReference type="EMBL" id="TDH65624.1"/>
    </source>
</evidence>
<keyword evidence="2" id="KW-1185">Reference proteome</keyword>
<dbReference type="RefSeq" id="XP_067815123.1">
    <property type="nucleotide sequence ID" value="XM_067963213.1"/>
</dbReference>
<name>A0A976IBL7_BRELC</name>
<dbReference type="Proteomes" id="UP000294530">
    <property type="component" value="Unassembled WGS sequence"/>
</dbReference>
<evidence type="ECO:0000313" key="2">
    <source>
        <dbReference type="Proteomes" id="UP000294530"/>
    </source>
</evidence>
<gene>
    <name evidence="1" type="ORF">CCR75_005130</name>
</gene>
<accession>A0A976IBL7</accession>
<organism evidence="1 2">
    <name type="scientific">Bremia lactucae</name>
    <name type="common">Lettuce downy mildew</name>
    <dbReference type="NCBI Taxonomy" id="4779"/>
    <lineage>
        <taxon>Eukaryota</taxon>
        <taxon>Sar</taxon>
        <taxon>Stramenopiles</taxon>
        <taxon>Oomycota</taxon>
        <taxon>Peronosporomycetes</taxon>
        <taxon>Peronosporales</taxon>
        <taxon>Peronosporaceae</taxon>
        <taxon>Bremia</taxon>
    </lineage>
</organism>
<sequence>MLGSELLTIRNYFATHYESIQIVWLPYLNLNNFPLFTPTGVIRPGAEMKVMWGRGIVVSILGWHKTSRTKLTFTAKDSRFLSALRPLLVALIANFLEILYNREQATVVPVTTKPLDTPFEVHTRPSTISDGTVNLSVFTEPGQVSYTFVVGTWQEKSILLQQWAGQQCRIEKVGPHPALHRFVDLRRRKGAKPHTRQYYKDVVRASERRIGLQEVANRKEAWAADNSHIAEGLEPWIG</sequence>
<reference evidence="1 2" key="1">
    <citation type="journal article" date="2021" name="Genome Biol.">
        <title>AFLAP: assembly-free linkage analysis pipeline using k-mers from genome sequencing data.</title>
        <authorList>
            <person name="Fletcher K."/>
            <person name="Zhang L."/>
            <person name="Gil J."/>
            <person name="Han R."/>
            <person name="Cavanaugh K."/>
            <person name="Michelmore R."/>
        </authorList>
    </citation>
    <scope>NUCLEOTIDE SEQUENCE [LARGE SCALE GENOMIC DNA]</scope>
    <source>
        <strain evidence="1 2">SF5</strain>
    </source>
</reference>
<comment type="caution">
    <text evidence="1">The sequence shown here is derived from an EMBL/GenBank/DDBJ whole genome shotgun (WGS) entry which is preliminary data.</text>
</comment>
<proteinExistence type="predicted"/>
<dbReference type="AlphaFoldDB" id="A0A976IBL7"/>
<dbReference type="KEGG" id="blac:94348884"/>
<protein>
    <submittedName>
        <fullName evidence="1">Uncharacterized protein</fullName>
    </submittedName>
</protein>